<evidence type="ECO:0000313" key="3">
    <source>
        <dbReference type="Proteomes" id="UP000234323"/>
    </source>
</evidence>
<organism evidence="2 3">
    <name type="scientific">Rhizophagus irregularis</name>
    <dbReference type="NCBI Taxonomy" id="588596"/>
    <lineage>
        <taxon>Eukaryota</taxon>
        <taxon>Fungi</taxon>
        <taxon>Fungi incertae sedis</taxon>
        <taxon>Mucoromycota</taxon>
        <taxon>Glomeromycotina</taxon>
        <taxon>Glomeromycetes</taxon>
        <taxon>Glomerales</taxon>
        <taxon>Glomeraceae</taxon>
        <taxon>Rhizophagus</taxon>
    </lineage>
</organism>
<protein>
    <recommendedName>
        <fullName evidence="4">SAM domain-containing protein</fullName>
    </recommendedName>
</protein>
<evidence type="ECO:0000256" key="1">
    <source>
        <dbReference type="SAM" id="MobiDB-lite"/>
    </source>
</evidence>
<dbReference type="AlphaFoldDB" id="A0A2I1HKP4"/>
<dbReference type="EMBL" id="LLXI01003547">
    <property type="protein sequence ID" value="PKY59410.1"/>
    <property type="molecule type" value="Genomic_DNA"/>
</dbReference>
<gene>
    <name evidence="2" type="ORF">RhiirA4_482132</name>
</gene>
<feature type="region of interest" description="Disordered" evidence="1">
    <location>
        <begin position="282"/>
        <end position="302"/>
    </location>
</feature>
<dbReference type="VEuPathDB" id="FungiDB:RhiirA1_427463"/>
<reference evidence="2 3" key="1">
    <citation type="submission" date="2015-10" db="EMBL/GenBank/DDBJ databases">
        <title>Genome analyses suggest a sexual origin of heterokaryosis in a supposedly ancient asexual fungus.</title>
        <authorList>
            <person name="Ropars J."/>
            <person name="Sedzielewska K."/>
            <person name="Noel J."/>
            <person name="Charron P."/>
            <person name="Farinelli L."/>
            <person name="Marton T."/>
            <person name="Kruger M."/>
            <person name="Pelin A."/>
            <person name="Brachmann A."/>
            <person name="Corradi N."/>
        </authorList>
    </citation>
    <scope>NUCLEOTIDE SEQUENCE [LARGE SCALE GENOMIC DNA]</scope>
    <source>
        <strain evidence="2 3">A4</strain>
    </source>
</reference>
<keyword evidence="3" id="KW-1185">Reference proteome</keyword>
<dbReference type="InterPro" id="IPR013761">
    <property type="entry name" value="SAM/pointed_sf"/>
</dbReference>
<accession>A0A2I1HKP4</accession>
<comment type="caution">
    <text evidence="2">The sequence shown here is derived from an EMBL/GenBank/DDBJ whole genome shotgun (WGS) entry which is preliminary data.</text>
</comment>
<dbReference type="VEuPathDB" id="FungiDB:FUN_012293"/>
<dbReference type="Proteomes" id="UP000234323">
    <property type="component" value="Unassembled WGS sequence"/>
</dbReference>
<dbReference type="Gene3D" id="1.10.150.50">
    <property type="entry name" value="Transcription Factor, Ets-1"/>
    <property type="match status" value="1"/>
</dbReference>
<proteinExistence type="predicted"/>
<dbReference type="VEuPathDB" id="FungiDB:RhiirFUN_024800"/>
<evidence type="ECO:0008006" key="4">
    <source>
        <dbReference type="Google" id="ProtNLM"/>
    </source>
</evidence>
<evidence type="ECO:0000313" key="2">
    <source>
        <dbReference type="EMBL" id="PKY59410.1"/>
    </source>
</evidence>
<name>A0A2I1HKP4_9GLOM</name>
<sequence>MSSETSTPYTPASTSTTIAGNETVSLADEIKKYDTAKLIEFLQGRENIGLNEPAIKILENEEVNGLDFFDLTQEELERHGMKLRDSLKEVLAKYDIKSNGTDAIPLFSLQPTKIQDSNKHLGHCVENILFRMKHYGSLVVDSLESMRNEYVSTILHMALHIAEDETSKEFSMRPEFEIIGEESSSRIDYAITLESSYETNRRRKRKREEDDFDYLYGIVTTARDWHFLLYSPGEISQASELPLAIEFNKKALVKDSEEYKTLHSGVKKVLGMVVGMLIDKASAEDESPSKKKARVEGYRSKK</sequence>